<dbReference type="OrthoDB" id="1380361at2759"/>
<protein>
    <submittedName>
        <fullName evidence="3">Uncharacterized protein LOC113787000</fullName>
    </submittedName>
</protein>
<proteinExistence type="predicted"/>
<evidence type="ECO:0000313" key="3">
    <source>
        <dbReference type="RefSeq" id="XP_027191108.1"/>
    </source>
</evidence>
<evidence type="ECO:0000259" key="1">
    <source>
        <dbReference type="Pfam" id="PF13976"/>
    </source>
</evidence>
<dbReference type="Proteomes" id="UP000087171">
    <property type="component" value="Chromosome Ca6"/>
</dbReference>
<keyword evidence="2" id="KW-1185">Reference proteome</keyword>
<name>A0A3Q7XT54_CICAR</name>
<dbReference type="Pfam" id="PF13976">
    <property type="entry name" value="gag_pre-integrs"/>
    <property type="match status" value="1"/>
</dbReference>
<accession>A0A3Q7XT54</accession>
<organism evidence="2 3">
    <name type="scientific">Cicer arietinum</name>
    <name type="common">Chickpea</name>
    <name type="synonym">Garbanzo</name>
    <dbReference type="NCBI Taxonomy" id="3827"/>
    <lineage>
        <taxon>Eukaryota</taxon>
        <taxon>Viridiplantae</taxon>
        <taxon>Streptophyta</taxon>
        <taxon>Embryophyta</taxon>
        <taxon>Tracheophyta</taxon>
        <taxon>Spermatophyta</taxon>
        <taxon>Magnoliopsida</taxon>
        <taxon>eudicotyledons</taxon>
        <taxon>Gunneridae</taxon>
        <taxon>Pentapetalae</taxon>
        <taxon>rosids</taxon>
        <taxon>fabids</taxon>
        <taxon>Fabales</taxon>
        <taxon>Fabaceae</taxon>
        <taxon>Papilionoideae</taxon>
        <taxon>50 kb inversion clade</taxon>
        <taxon>NPAAA clade</taxon>
        <taxon>Hologalegina</taxon>
        <taxon>IRL clade</taxon>
        <taxon>Cicereae</taxon>
        <taxon>Cicer</taxon>
    </lineage>
</organism>
<sequence>MKGTRDRDIYLLNGQVVTRMEAVAVQASSKASLWHQRLRHVSLKGMQILDIQGMLGGDMISDLEFCESCVYEKMHMVKFSTGKHYSKGFLEYVHNDLWGPTKIASHGGNK</sequence>
<dbReference type="InterPro" id="IPR025724">
    <property type="entry name" value="GAG-pre-integrase_dom"/>
</dbReference>
<gene>
    <name evidence="3" type="primary">LOC113787000</name>
</gene>
<reference evidence="3" key="2">
    <citation type="submission" date="2025-08" db="UniProtKB">
        <authorList>
            <consortium name="RefSeq"/>
        </authorList>
    </citation>
    <scope>IDENTIFICATION</scope>
    <source>
        <tissue evidence="3">Etiolated seedlings</tissue>
    </source>
</reference>
<dbReference type="PaxDb" id="3827-XP_004506543.1"/>
<dbReference type="RefSeq" id="XP_027191108.1">
    <property type="nucleotide sequence ID" value="XM_027335307.1"/>
</dbReference>
<evidence type="ECO:0000313" key="2">
    <source>
        <dbReference type="Proteomes" id="UP000087171"/>
    </source>
</evidence>
<dbReference type="GeneID" id="113787000"/>
<dbReference type="KEGG" id="cam:113787000"/>
<dbReference type="AlphaFoldDB" id="A0A3Q7XT54"/>
<feature type="domain" description="GAG-pre-integrase" evidence="1">
    <location>
        <begin position="9"/>
        <end position="74"/>
    </location>
</feature>
<reference evidence="2" key="1">
    <citation type="journal article" date="2013" name="Nat. Biotechnol.">
        <title>Draft genome sequence of chickpea (Cicer arietinum) provides a resource for trait improvement.</title>
        <authorList>
            <person name="Varshney R.K."/>
            <person name="Song C."/>
            <person name="Saxena R.K."/>
            <person name="Azam S."/>
            <person name="Yu S."/>
            <person name="Sharpe A.G."/>
            <person name="Cannon S."/>
            <person name="Baek J."/>
            <person name="Rosen B.D."/>
            <person name="Tar'an B."/>
            <person name="Millan T."/>
            <person name="Zhang X."/>
            <person name="Ramsay L.D."/>
            <person name="Iwata A."/>
            <person name="Wang Y."/>
            <person name="Nelson W."/>
            <person name="Farmer A.D."/>
            <person name="Gaur P.M."/>
            <person name="Soderlund C."/>
            <person name="Penmetsa R.V."/>
            <person name="Xu C."/>
            <person name="Bharti A.K."/>
            <person name="He W."/>
            <person name="Winter P."/>
            <person name="Zhao S."/>
            <person name="Hane J.K."/>
            <person name="Carrasquilla-Garcia N."/>
            <person name="Condie J.A."/>
            <person name="Upadhyaya H.D."/>
            <person name="Luo M.C."/>
            <person name="Thudi M."/>
            <person name="Gowda C.L."/>
            <person name="Singh N.P."/>
            <person name="Lichtenzveig J."/>
            <person name="Gali K.K."/>
            <person name="Rubio J."/>
            <person name="Nadarajan N."/>
            <person name="Dolezel J."/>
            <person name="Bansal K.C."/>
            <person name="Xu X."/>
            <person name="Edwards D."/>
            <person name="Zhang G."/>
            <person name="Kahl G."/>
            <person name="Gil J."/>
            <person name="Singh K.B."/>
            <person name="Datta S.K."/>
            <person name="Jackson S.A."/>
            <person name="Wang J."/>
            <person name="Cook D.R."/>
        </authorList>
    </citation>
    <scope>NUCLEOTIDE SEQUENCE [LARGE SCALE GENOMIC DNA]</scope>
    <source>
        <strain evidence="2">cv. CDC Frontier</strain>
    </source>
</reference>